<dbReference type="CDD" id="cd18579">
    <property type="entry name" value="ABC_6TM_ABCC_D1"/>
    <property type="match status" value="1"/>
</dbReference>
<proteinExistence type="inferred from homology"/>
<accession>A0A814RFG9</accession>
<dbReference type="FunFam" id="3.40.50.300:FF:000163">
    <property type="entry name" value="Multidrug resistance-associated protein member 4"/>
    <property type="match status" value="1"/>
</dbReference>
<dbReference type="GO" id="GO:0005524">
    <property type="term" value="F:ATP binding"/>
    <property type="evidence" value="ECO:0007669"/>
    <property type="project" value="UniProtKB-KW"/>
</dbReference>
<name>A0A814RFG9_9BILA</name>
<comment type="caution">
    <text evidence="13">The sequence shown here is derived from an EMBL/GenBank/DDBJ whole genome shotgun (WGS) entry which is preliminary data.</text>
</comment>
<dbReference type="PROSITE" id="PS50929">
    <property type="entry name" value="ABC_TM1F"/>
    <property type="match status" value="2"/>
</dbReference>
<dbReference type="FunFam" id="1.20.1560.10:FF:000006">
    <property type="entry name" value="ATP-binding cassette, sub-family C (CFTR/MRP), member 9"/>
    <property type="match status" value="1"/>
</dbReference>
<feature type="transmembrane region" description="Helical" evidence="10">
    <location>
        <begin position="672"/>
        <end position="693"/>
    </location>
</feature>
<dbReference type="Gene3D" id="3.40.50.300">
    <property type="entry name" value="P-loop containing nucleotide triphosphate hydrolases"/>
    <property type="match status" value="2"/>
</dbReference>
<keyword evidence="15" id="KW-1185">Reference proteome</keyword>
<evidence type="ECO:0000259" key="12">
    <source>
        <dbReference type="PROSITE" id="PS50929"/>
    </source>
</evidence>
<dbReference type="InterPro" id="IPR003439">
    <property type="entry name" value="ABC_transporter-like_ATP-bd"/>
</dbReference>
<dbReference type="CDD" id="cd03250">
    <property type="entry name" value="ABCC_MRP_domain1"/>
    <property type="match status" value="1"/>
</dbReference>
<dbReference type="GO" id="GO:0016020">
    <property type="term" value="C:membrane"/>
    <property type="evidence" value="ECO:0007669"/>
    <property type="project" value="UniProtKB-SubCell"/>
</dbReference>
<evidence type="ECO:0000256" key="4">
    <source>
        <dbReference type="ARBA" id="ARBA00022692"/>
    </source>
</evidence>
<dbReference type="InterPro" id="IPR003593">
    <property type="entry name" value="AAA+_ATPase"/>
</dbReference>
<dbReference type="Gene3D" id="1.20.1560.10">
    <property type="entry name" value="ABC transporter type 1, transmembrane domain"/>
    <property type="match status" value="2"/>
</dbReference>
<dbReference type="Proteomes" id="UP000663832">
    <property type="component" value="Unassembled WGS sequence"/>
</dbReference>
<keyword evidence="6" id="KW-0378">Hydrolase</keyword>
<keyword evidence="5" id="KW-0547">Nucleotide-binding</keyword>
<dbReference type="InterPro" id="IPR011527">
    <property type="entry name" value="ABC1_TM_dom"/>
</dbReference>
<evidence type="ECO:0000256" key="8">
    <source>
        <dbReference type="ARBA" id="ARBA00022989"/>
    </source>
</evidence>
<dbReference type="PROSITE" id="PS50893">
    <property type="entry name" value="ABC_TRANSPORTER_2"/>
    <property type="match status" value="2"/>
</dbReference>
<gene>
    <name evidence="13" type="ORF">BJG266_LOCUS23034</name>
    <name evidence="14" type="ORF">QVE165_LOCUS40201</name>
</gene>
<feature type="domain" description="ABC transporter" evidence="11">
    <location>
        <begin position="762"/>
        <end position="986"/>
    </location>
</feature>
<evidence type="ECO:0000313" key="15">
    <source>
        <dbReference type="Proteomes" id="UP000663832"/>
    </source>
</evidence>
<evidence type="ECO:0000313" key="16">
    <source>
        <dbReference type="Proteomes" id="UP000663877"/>
    </source>
</evidence>
<dbReference type="GO" id="GO:0005975">
    <property type="term" value="P:carbohydrate metabolic process"/>
    <property type="evidence" value="ECO:0007669"/>
    <property type="project" value="InterPro"/>
</dbReference>
<dbReference type="Pfam" id="PF07470">
    <property type="entry name" value="Glyco_hydro_88"/>
    <property type="match status" value="1"/>
</dbReference>
<evidence type="ECO:0000256" key="1">
    <source>
        <dbReference type="ARBA" id="ARBA00004141"/>
    </source>
</evidence>
<dbReference type="Proteomes" id="UP000663877">
    <property type="component" value="Unassembled WGS sequence"/>
</dbReference>
<keyword evidence="9 10" id="KW-0472">Membrane</keyword>
<dbReference type="SUPFAM" id="SSF52540">
    <property type="entry name" value="P-loop containing nucleoside triphosphate hydrolases"/>
    <property type="match status" value="2"/>
</dbReference>
<dbReference type="FunFam" id="1.20.1560.10:FF:000010">
    <property type="entry name" value="Multidrug resistance-associated ABC transporter"/>
    <property type="match status" value="1"/>
</dbReference>
<feature type="domain" description="ABC transmembrane type-1" evidence="12">
    <location>
        <begin position="447"/>
        <end position="723"/>
    </location>
</feature>
<dbReference type="SUPFAM" id="SSF90123">
    <property type="entry name" value="ABC transporter transmembrane region"/>
    <property type="match status" value="2"/>
</dbReference>
<dbReference type="InterPro" id="IPR017871">
    <property type="entry name" value="ABC_transporter-like_CS"/>
</dbReference>
<dbReference type="Pfam" id="PF00664">
    <property type="entry name" value="ABC_membrane"/>
    <property type="match status" value="2"/>
</dbReference>
<comment type="similarity">
    <text evidence="2">Belongs to the ABC transporter superfamily. ABCC family. Conjugate transporter (TC 3.A.1.208) subfamily.</text>
</comment>
<evidence type="ECO:0000313" key="14">
    <source>
        <dbReference type="EMBL" id="CAF1449636.1"/>
    </source>
</evidence>
<dbReference type="OrthoDB" id="6500128at2759"/>
<dbReference type="InterPro" id="IPR012341">
    <property type="entry name" value="6hp_glycosidase-like_sf"/>
</dbReference>
<sequence length="1581" mass="178837">MQYASVQYSILYNEFIDLQKEFYPYYGYPLEEQWTSTTAITGWTSGFFPGVYWNIVQYNSTRQALQRAIDVTLPTAAFANSTSPYNAGFIIMSGFGNAYRLLKIKEYLDIVIMGAHSLATQYSSIVRCLRSVDSPQGYLVYIDNMMNLELLFEVSNQTKDQYLYDIAWQHANRTMYEHFRDDNSTYHVIEYNETDGNVIRKYTVQGYADWSTWSRGQSWAIFGFTIAYRYTKYQPFLDKAIGATNYVLSHLLNPNDLIPFWDYDALNNSKLSYQPKDTSAAAIFASALIEISQYVSIPDLKNHYLSNAKSIINQLSTPKYLIYGDKQYKLSALLANGTIGPYPKNPYDVSLSFGDYYLTQAIIRQQRQSCRLRWAESSWTRWIQIPLFLWVSPILSLANKRTLVEDDLNDLADKEKCSILLNRVNQHSSKWPGTWDVFVKIFYKDFLTSMLLVFPFCIARVAQPLLIRQMVLYIKDQSGLPSYLGYLYAIALCIAAIVQAITQQQIIFRNTRVGVRARNALSSTIYKHLLTINTAALHKTTAAQTINLVSNDANKFAELSIFVHGLLMVPLDSLAMFGLIWWTIGLPTLFGYSVLFLLIPIQFIFSRKFSQYRKATMACTDKRVQTINEIVNGCQIIKMYTWEKAMEQRVLETRLQEVSNVRKASSLRALNVAMAFVASPLISLATFGGSWLMGRTLLPENVFSTLSFFGMVRLPLTITMPYFIEKFSEARISARRIDKFMQLDVLQNRSEKMKNGNDVYAIMMENASFSWKDAPSLSSLNLTIKHGNLIGVKGAIGAGKSTLLAAILGEINLVSGKSQVNATSISYAPQSAWIFADTVRANILLGKPLDEERYNSVIKACCLDIDLQNFGETGDLLMIGDKGVNLSGGQKARISLARALYADADLYLLDDPLAAVDPKVAKSIFDQCIGPYSLLRGKTRILVTHQTHFLIETDQMFLVENGHIEELNIEQHTTIQPSNETLETDPSDNKETDWKLDTSITDINSIVTSEKSADGSIKWKVWLELFTAPPLRWFGFLLMIIIIFGNEALYDFTNSWLARWSSKDETEQQSSFYINVYLGVIFATLFVAVIRVGFIIYIMLCGSTHFHNRMLNGILYTSLRFFENNPSGRILNRASKDQQVVDEALPLALIDTMQCLLLSFGSIVVVGIANPWVLLILIPLTPAVFWLRRFYMSSSRQLKRLESVTRSPVYTLFSTSLDGLTSIRAFNVQDSFLNMFIERIDANTRAAFILSATTHWFGLRLDLIASSLTLITGILAVALRHQIDPSTLALSLSYCITLTGLFQWGIRQSAEAENFMTSAERIHEYGQLVSESHQNNGDNNVPIQPDKDWPSRGIIEFKDYTFRYRPELDPVLKNLNLRIESKEKIGIIGRTGAGKSSLLQALFRLVDQSAVNGSILIDDIDIGRLSLNYLRSRISVIPQVPILFCGSLRYNIDPFKQFTDEECLTALEAVQLKSLVRNHNDGIHLLVAESGANLSAGERQLICVARAILKKSHILLIDEATANVDYATDKMIQEVIADKFRDRTILTIAHRLNTVANSDRILMLEQGEVAHFDSPSNINLI</sequence>
<dbReference type="EMBL" id="CAJNOI010000149">
    <property type="protein sequence ID" value="CAF1131620.1"/>
    <property type="molecule type" value="Genomic_DNA"/>
</dbReference>
<feature type="transmembrane region" description="Helical" evidence="10">
    <location>
        <begin position="483"/>
        <end position="502"/>
    </location>
</feature>
<dbReference type="InterPro" id="IPR044726">
    <property type="entry name" value="ABCC_6TM_D2"/>
</dbReference>
<dbReference type="EMBL" id="CAJNOM010000458">
    <property type="protein sequence ID" value="CAF1449636.1"/>
    <property type="molecule type" value="Genomic_DNA"/>
</dbReference>
<dbReference type="PANTHER" id="PTHR24223">
    <property type="entry name" value="ATP-BINDING CASSETTE SUB-FAMILY C"/>
    <property type="match status" value="1"/>
</dbReference>
<dbReference type="InterPro" id="IPR008928">
    <property type="entry name" value="6-hairpin_glycosidase_sf"/>
</dbReference>
<keyword evidence="7" id="KW-0067">ATP-binding</keyword>
<keyword evidence="4 10" id="KW-0812">Transmembrane</keyword>
<feature type="transmembrane region" description="Helical" evidence="10">
    <location>
        <begin position="705"/>
        <end position="724"/>
    </location>
</feature>
<comment type="subcellular location">
    <subcellularLocation>
        <location evidence="1">Membrane</location>
        <topology evidence="1">Multi-pass membrane protein</topology>
    </subcellularLocation>
</comment>
<dbReference type="InterPro" id="IPR050173">
    <property type="entry name" value="ABC_transporter_C-like"/>
</dbReference>
<keyword evidence="3" id="KW-0813">Transport</keyword>
<dbReference type="SMART" id="SM00382">
    <property type="entry name" value="AAA"/>
    <property type="match status" value="2"/>
</dbReference>
<evidence type="ECO:0000259" key="11">
    <source>
        <dbReference type="PROSITE" id="PS50893"/>
    </source>
</evidence>
<dbReference type="InterPro" id="IPR044746">
    <property type="entry name" value="ABCC_6TM_D1"/>
</dbReference>
<protein>
    <submittedName>
        <fullName evidence="13">Uncharacterized protein</fullName>
    </submittedName>
</protein>
<evidence type="ECO:0000313" key="13">
    <source>
        <dbReference type="EMBL" id="CAF1131620.1"/>
    </source>
</evidence>
<dbReference type="GO" id="GO:0140359">
    <property type="term" value="F:ABC-type transporter activity"/>
    <property type="evidence" value="ECO:0007669"/>
    <property type="project" value="InterPro"/>
</dbReference>
<evidence type="ECO:0000256" key="3">
    <source>
        <dbReference type="ARBA" id="ARBA00022448"/>
    </source>
</evidence>
<evidence type="ECO:0000256" key="6">
    <source>
        <dbReference type="ARBA" id="ARBA00022801"/>
    </source>
</evidence>
<dbReference type="Gene3D" id="1.50.10.10">
    <property type="match status" value="1"/>
</dbReference>
<dbReference type="InterPro" id="IPR027417">
    <property type="entry name" value="P-loop_NTPase"/>
</dbReference>
<dbReference type="CDD" id="cd03244">
    <property type="entry name" value="ABCC_MRP_domain2"/>
    <property type="match status" value="1"/>
</dbReference>
<dbReference type="InterPro" id="IPR010905">
    <property type="entry name" value="Glyco_hydro_88"/>
</dbReference>
<dbReference type="FunFam" id="3.40.50.300:FF:000997">
    <property type="entry name" value="Multidrug resistance-associated protein 1"/>
    <property type="match status" value="1"/>
</dbReference>
<evidence type="ECO:0000256" key="5">
    <source>
        <dbReference type="ARBA" id="ARBA00022741"/>
    </source>
</evidence>
<dbReference type="PANTHER" id="PTHR24223:SF456">
    <property type="entry name" value="MULTIDRUG RESISTANCE-ASSOCIATED PROTEIN LETHAL(2)03659"/>
    <property type="match status" value="1"/>
</dbReference>
<feature type="domain" description="ABC transporter" evidence="11">
    <location>
        <begin position="1355"/>
        <end position="1581"/>
    </location>
</feature>
<organism evidence="13 16">
    <name type="scientific">Adineta steineri</name>
    <dbReference type="NCBI Taxonomy" id="433720"/>
    <lineage>
        <taxon>Eukaryota</taxon>
        <taxon>Metazoa</taxon>
        <taxon>Spiralia</taxon>
        <taxon>Gnathifera</taxon>
        <taxon>Rotifera</taxon>
        <taxon>Eurotatoria</taxon>
        <taxon>Bdelloidea</taxon>
        <taxon>Adinetida</taxon>
        <taxon>Adinetidae</taxon>
        <taxon>Adineta</taxon>
    </lineage>
</organism>
<dbReference type="SUPFAM" id="SSF48208">
    <property type="entry name" value="Six-hairpin glycosidases"/>
    <property type="match status" value="1"/>
</dbReference>
<dbReference type="CDD" id="cd18580">
    <property type="entry name" value="ABC_6TM_ABCC_D2"/>
    <property type="match status" value="1"/>
</dbReference>
<dbReference type="PROSITE" id="PS00211">
    <property type="entry name" value="ABC_TRANSPORTER_1"/>
    <property type="match status" value="2"/>
</dbReference>
<reference evidence="13" key="1">
    <citation type="submission" date="2021-02" db="EMBL/GenBank/DDBJ databases">
        <authorList>
            <person name="Nowell W R."/>
        </authorList>
    </citation>
    <scope>NUCLEOTIDE SEQUENCE</scope>
</reference>
<evidence type="ECO:0000256" key="10">
    <source>
        <dbReference type="SAM" id="Phobius"/>
    </source>
</evidence>
<feature type="transmembrane region" description="Helical" evidence="10">
    <location>
        <begin position="589"/>
        <end position="605"/>
    </location>
</feature>
<evidence type="ECO:0000256" key="7">
    <source>
        <dbReference type="ARBA" id="ARBA00022840"/>
    </source>
</evidence>
<dbReference type="Pfam" id="PF00005">
    <property type="entry name" value="ABC_tran"/>
    <property type="match status" value="2"/>
</dbReference>
<keyword evidence="8 10" id="KW-1133">Transmembrane helix</keyword>
<dbReference type="GO" id="GO:0016887">
    <property type="term" value="F:ATP hydrolysis activity"/>
    <property type="evidence" value="ECO:0007669"/>
    <property type="project" value="InterPro"/>
</dbReference>
<feature type="transmembrane region" description="Helical" evidence="10">
    <location>
        <begin position="561"/>
        <end position="583"/>
    </location>
</feature>
<evidence type="ECO:0000256" key="2">
    <source>
        <dbReference type="ARBA" id="ARBA00009726"/>
    </source>
</evidence>
<evidence type="ECO:0000256" key="9">
    <source>
        <dbReference type="ARBA" id="ARBA00023136"/>
    </source>
</evidence>
<dbReference type="InterPro" id="IPR036640">
    <property type="entry name" value="ABC1_TM_sf"/>
</dbReference>
<feature type="domain" description="ABC transmembrane type-1" evidence="12">
    <location>
        <begin position="1033"/>
        <end position="1314"/>
    </location>
</feature>
<feature type="transmembrane region" description="Helical" evidence="10">
    <location>
        <begin position="1072"/>
        <end position="1100"/>
    </location>
</feature>